<evidence type="ECO:0000313" key="3">
    <source>
        <dbReference type="EMBL" id="KAH7151927.1"/>
    </source>
</evidence>
<feature type="compositionally biased region" description="Low complexity" evidence="1">
    <location>
        <begin position="77"/>
        <end position="88"/>
    </location>
</feature>
<reference evidence="3" key="1">
    <citation type="journal article" date="2021" name="Nat. Commun.">
        <title>Genetic determinants of endophytism in the Arabidopsis root mycobiome.</title>
        <authorList>
            <person name="Mesny F."/>
            <person name="Miyauchi S."/>
            <person name="Thiergart T."/>
            <person name="Pickel B."/>
            <person name="Atanasova L."/>
            <person name="Karlsson M."/>
            <person name="Huettel B."/>
            <person name="Barry K.W."/>
            <person name="Haridas S."/>
            <person name="Chen C."/>
            <person name="Bauer D."/>
            <person name="Andreopoulos W."/>
            <person name="Pangilinan J."/>
            <person name="LaButti K."/>
            <person name="Riley R."/>
            <person name="Lipzen A."/>
            <person name="Clum A."/>
            <person name="Drula E."/>
            <person name="Henrissat B."/>
            <person name="Kohler A."/>
            <person name="Grigoriev I.V."/>
            <person name="Martin F.M."/>
            <person name="Hacquard S."/>
        </authorList>
    </citation>
    <scope>NUCLEOTIDE SEQUENCE</scope>
    <source>
        <strain evidence="3">MPI-CAGE-AT-0021</strain>
    </source>
</reference>
<feature type="region of interest" description="Disordered" evidence="1">
    <location>
        <begin position="206"/>
        <end position="230"/>
    </location>
</feature>
<sequence length="230" mass="25043">MLLSQLFGKQLLPRLLHRVLLGLLLRQLLLSLLIPVLLGLVLLLSQLPSLLFGLVPTSQLRFDPVLSQPPKQLHTMPPWSSAPQPASQTALWSGAHQPAASQLSPPQPTPQQTIAPQSLAPAAPWRSVSRPIALPINTSPAIDYHNPCTSPIGQLIDLEARYGMGNEQNEWDECDNDLDSNPDTAIMTLNEVSNKLAELEVRLSGFEIDSDGQDKSGNALVGDEHTLEAR</sequence>
<dbReference type="Proteomes" id="UP000717696">
    <property type="component" value="Unassembled WGS sequence"/>
</dbReference>
<comment type="caution">
    <text evidence="3">The sequence shown here is derived from an EMBL/GenBank/DDBJ whole genome shotgun (WGS) entry which is preliminary data.</text>
</comment>
<dbReference type="AlphaFoldDB" id="A0A9P9F338"/>
<keyword evidence="2" id="KW-1133">Transmembrane helix</keyword>
<gene>
    <name evidence="3" type="ORF">B0J13DRAFT_251698</name>
</gene>
<evidence type="ECO:0000256" key="1">
    <source>
        <dbReference type="SAM" id="MobiDB-lite"/>
    </source>
</evidence>
<evidence type="ECO:0000313" key="4">
    <source>
        <dbReference type="Proteomes" id="UP000717696"/>
    </source>
</evidence>
<feature type="transmembrane region" description="Helical" evidence="2">
    <location>
        <begin position="20"/>
        <end position="44"/>
    </location>
</feature>
<organism evidence="3 4">
    <name type="scientific">Dactylonectria estremocensis</name>
    <dbReference type="NCBI Taxonomy" id="1079267"/>
    <lineage>
        <taxon>Eukaryota</taxon>
        <taxon>Fungi</taxon>
        <taxon>Dikarya</taxon>
        <taxon>Ascomycota</taxon>
        <taxon>Pezizomycotina</taxon>
        <taxon>Sordariomycetes</taxon>
        <taxon>Hypocreomycetidae</taxon>
        <taxon>Hypocreales</taxon>
        <taxon>Nectriaceae</taxon>
        <taxon>Dactylonectria</taxon>
    </lineage>
</organism>
<name>A0A9P9F338_9HYPO</name>
<protein>
    <submittedName>
        <fullName evidence="3">Uncharacterized protein</fullName>
    </submittedName>
</protein>
<feature type="region of interest" description="Disordered" evidence="1">
    <location>
        <begin position="73"/>
        <end position="120"/>
    </location>
</feature>
<keyword evidence="2" id="KW-0812">Transmembrane</keyword>
<proteinExistence type="predicted"/>
<dbReference type="EMBL" id="JAGMUU010000005">
    <property type="protein sequence ID" value="KAH7151927.1"/>
    <property type="molecule type" value="Genomic_DNA"/>
</dbReference>
<feature type="compositionally biased region" description="Low complexity" evidence="1">
    <location>
        <begin position="97"/>
        <end position="118"/>
    </location>
</feature>
<evidence type="ECO:0000256" key="2">
    <source>
        <dbReference type="SAM" id="Phobius"/>
    </source>
</evidence>
<keyword evidence="2" id="KW-0472">Membrane</keyword>
<accession>A0A9P9F338</accession>
<keyword evidence="4" id="KW-1185">Reference proteome</keyword>